<proteinExistence type="inferred from homology"/>
<gene>
    <name evidence="2" type="ORF">IEQ34_013668</name>
</gene>
<comment type="caution">
    <text evidence="2">The sequence shown here is derived from an EMBL/GenBank/DDBJ whole genome shotgun (WGS) entry which is preliminary data.</text>
</comment>
<dbReference type="GO" id="GO:0032040">
    <property type="term" value="C:small-subunit processome"/>
    <property type="evidence" value="ECO:0007669"/>
    <property type="project" value="TreeGrafter"/>
</dbReference>
<dbReference type="SUPFAM" id="SSF54928">
    <property type="entry name" value="RNA-binding domain, RBD"/>
    <property type="match status" value="1"/>
</dbReference>
<evidence type="ECO:0000313" key="2">
    <source>
        <dbReference type="EMBL" id="KAH0458353.1"/>
    </source>
</evidence>
<dbReference type="PANTHER" id="PTHR17972">
    <property type="entry name" value="NUCLEOLAR RNA-ASSOCIATED PROTEIN"/>
    <property type="match status" value="1"/>
</dbReference>
<dbReference type="PANTHER" id="PTHR17972:SF0">
    <property type="entry name" value="NUCLEOLAR PROTEIN 6"/>
    <property type="match status" value="1"/>
</dbReference>
<dbReference type="GO" id="GO:0003723">
    <property type="term" value="F:RNA binding"/>
    <property type="evidence" value="ECO:0007669"/>
    <property type="project" value="UniProtKB-KW"/>
</dbReference>
<sequence>MVPENDSIDSKVEGEVDLKHAVRFLRDLCVQPSITVSFTFKSLESIGIGESYSIGCVATADINVDILSHIPKECFHEKGYLNHIYHAKRIAKSRCIAFVRYKYANEAQKARDNFASQYFLISRNMRLHKSSVVKKIDLEVQHFLVDALDYAISTI</sequence>
<keyword evidence="1" id="KW-0539">Nucleus</keyword>
<evidence type="ECO:0000256" key="1">
    <source>
        <dbReference type="RuleBase" id="RU364032"/>
    </source>
</evidence>
<dbReference type="GO" id="GO:0032545">
    <property type="term" value="C:CURI complex"/>
    <property type="evidence" value="ECO:0007669"/>
    <property type="project" value="TreeGrafter"/>
</dbReference>
<dbReference type="GO" id="GO:0006409">
    <property type="term" value="P:tRNA export from nucleus"/>
    <property type="evidence" value="ECO:0007669"/>
    <property type="project" value="TreeGrafter"/>
</dbReference>
<comment type="similarity">
    <text evidence="1">Belongs to the NRAP family.</text>
</comment>
<keyword evidence="1" id="KW-0694">RNA-binding</keyword>
<dbReference type="InterPro" id="IPR035979">
    <property type="entry name" value="RBD_domain_sf"/>
</dbReference>
<accession>A0AAV7GRM9</accession>
<protein>
    <submittedName>
        <fullName evidence="2">Uncharacterized protein</fullName>
    </submittedName>
</protein>
<organism evidence="2 3">
    <name type="scientific">Dendrobium chrysotoxum</name>
    <name type="common">Orchid</name>
    <dbReference type="NCBI Taxonomy" id="161865"/>
    <lineage>
        <taxon>Eukaryota</taxon>
        <taxon>Viridiplantae</taxon>
        <taxon>Streptophyta</taxon>
        <taxon>Embryophyta</taxon>
        <taxon>Tracheophyta</taxon>
        <taxon>Spermatophyta</taxon>
        <taxon>Magnoliopsida</taxon>
        <taxon>Liliopsida</taxon>
        <taxon>Asparagales</taxon>
        <taxon>Orchidaceae</taxon>
        <taxon>Epidendroideae</taxon>
        <taxon>Malaxideae</taxon>
        <taxon>Dendrobiinae</taxon>
        <taxon>Dendrobium</taxon>
    </lineage>
</organism>
<dbReference type="Proteomes" id="UP000775213">
    <property type="component" value="Unassembled WGS sequence"/>
</dbReference>
<keyword evidence="3" id="KW-1185">Reference proteome</keyword>
<dbReference type="InterPro" id="IPR005554">
    <property type="entry name" value="NOL6/Upt22"/>
</dbReference>
<reference evidence="2 3" key="1">
    <citation type="journal article" date="2021" name="Hortic Res">
        <title>Chromosome-scale assembly of the Dendrobium chrysotoxum genome enhances the understanding of orchid evolution.</title>
        <authorList>
            <person name="Zhang Y."/>
            <person name="Zhang G.Q."/>
            <person name="Zhang D."/>
            <person name="Liu X.D."/>
            <person name="Xu X.Y."/>
            <person name="Sun W.H."/>
            <person name="Yu X."/>
            <person name="Zhu X."/>
            <person name="Wang Z.W."/>
            <person name="Zhao X."/>
            <person name="Zhong W.Y."/>
            <person name="Chen H."/>
            <person name="Yin W.L."/>
            <person name="Huang T."/>
            <person name="Niu S.C."/>
            <person name="Liu Z.J."/>
        </authorList>
    </citation>
    <scope>NUCLEOTIDE SEQUENCE [LARGE SCALE GENOMIC DNA]</scope>
    <source>
        <strain evidence="2">Lindl</strain>
    </source>
</reference>
<dbReference type="AlphaFoldDB" id="A0AAV7GRM9"/>
<evidence type="ECO:0000313" key="3">
    <source>
        <dbReference type="Proteomes" id="UP000775213"/>
    </source>
</evidence>
<dbReference type="GO" id="GO:0034456">
    <property type="term" value="C:UTP-C complex"/>
    <property type="evidence" value="ECO:0007669"/>
    <property type="project" value="TreeGrafter"/>
</dbReference>
<name>A0AAV7GRM9_DENCH</name>
<dbReference type="EMBL" id="JAGFBR010000012">
    <property type="protein sequence ID" value="KAH0458353.1"/>
    <property type="molecule type" value="Genomic_DNA"/>
</dbReference>
<comment type="subcellular location">
    <subcellularLocation>
        <location evidence="1">Nucleus</location>
        <location evidence="1">Nucleolus</location>
    </subcellularLocation>
</comment>
<dbReference type="GO" id="GO:0006364">
    <property type="term" value="P:rRNA processing"/>
    <property type="evidence" value="ECO:0007669"/>
    <property type="project" value="TreeGrafter"/>
</dbReference>